<comment type="caution">
    <text evidence="1">The sequence shown here is derived from an EMBL/GenBank/DDBJ whole genome shotgun (WGS) entry which is preliminary data.</text>
</comment>
<proteinExistence type="predicted"/>
<dbReference type="AlphaFoldDB" id="A0A941ICM5"/>
<accession>A0A941ICM5</accession>
<dbReference type="InterPro" id="IPR011466">
    <property type="entry name" value="DUF1572"/>
</dbReference>
<reference evidence="1" key="1">
    <citation type="submission" date="2021-04" db="EMBL/GenBank/DDBJ databases">
        <title>Isolation and polyphasic classification of algal microorganism.</title>
        <authorList>
            <person name="Wang S."/>
        </authorList>
    </citation>
    <scope>NUCLEOTIDE SEQUENCE</scope>
    <source>
        <strain evidence="1">720a</strain>
    </source>
</reference>
<evidence type="ECO:0000313" key="1">
    <source>
        <dbReference type="EMBL" id="MBR7797656.1"/>
    </source>
</evidence>
<name>A0A941ICM5_9BACI</name>
<dbReference type="RefSeq" id="WP_121603928.1">
    <property type="nucleotide sequence ID" value="NZ_JAGSOT010000064.1"/>
</dbReference>
<keyword evidence="2" id="KW-1185">Reference proteome</keyword>
<dbReference type="EMBL" id="JAGSOT010000064">
    <property type="protein sequence ID" value="MBR7797656.1"/>
    <property type="molecule type" value="Genomic_DNA"/>
</dbReference>
<dbReference type="InterPro" id="IPR034660">
    <property type="entry name" value="DinB/YfiT-like"/>
</dbReference>
<dbReference type="Proteomes" id="UP000675284">
    <property type="component" value="Unassembled WGS sequence"/>
</dbReference>
<dbReference type="SUPFAM" id="SSF109854">
    <property type="entry name" value="DinB/YfiT-like putative metalloenzymes"/>
    <property type="match status" value="1"/>
</dbReference>
<evidence type="ECO:0000313" key="2">
    <source>
        <dbReference type="Proteomes" id="UP000675284"/>
    </source>
</evidence>
<dbReference type="Pfam" id="PF07609">
    <property type="entry name" value="DUF1572"/>
    <property type="match status" value="1"/>
</dbReference>
<dbReference type="Gene3D" id="1.20.120.450">
    <property type="entry name" value="dinb family like domain"/>
    <property type="match status" value="1"/>
</dbReference>
<gene>
    <name evidence="1" type="ORF">KCX74_16625</name>
</gene>
<organism evidence="1 2">
    <name type="scientific">Virgibacillus salarius</name>
    <dbReference type="NCBI Taxonomy" id="447199"/>
    <lineage>
        <taxon>Bacteria</taxon>
        <taxon>Bacillati</taxon>
        <taxon>Bacillota</taxon>
        <taxon>Bacilli</taxon>
        <taxon>Bacillales</taxon>
        <taxon>Bacillaceae</taxon>
        <taxon>Virgibacillus</taxon>
    </lineage>
</organism>
<sequence>MGIGQTYLQVINSRFNQLKNQGDRALEQLEEPDIHWVPNEAANSIAVIVKHMSGNMVSRWTDFLTSDGEKENRNRDQEFINTIASKDDLLETWEYGWRILISTLQSLKEEDLEKYVTIRSQSLSVIDAIERQLTHYSSHIGQILYIGKQLKGTQWQSLSIPKGKSEEYLKEMKKKHGTS</sequence>
<protein>
    <submittedName>
        <fullName evidence="1">DUF1572 family protein</fullName>
    </submittedName>
</protein>